<organism evidence="7 8">
    <name type="scientific">Polysphondylium violaceum</name>
    <dbReference type="NCBI Taxonomy" id="133409"/>
    <lineage>
        <taxon>Eukaryota</taxon>
        <taxon>Amoebozoa</taxon>
        <taxon>Evosea</taxon>
        <taxon>Eumycetozoa</taxon>
        <taxon>Dictyostelia</taxon>
        <taxon>Dictyosteliales</taxon>
        <taxon>Dictyosteliaceae</taxon>
        <taxon>Polysphondylium</taxon>
    </lineage>
</organism>
<dbReference type="SUPFAM" id="SSF103657">
    <property type="entry name" value="BAR/IMD domain-like"/>
    <property type="match status" value="1"/>
</dbReference>
<feature type="compositionally biased region" description="Low complexity" evidence="4">
    <location>
        <begin position="495"/>
        <end position="522"/>
    </location>
</feature>
<dbReference type="Pfam" id="PF13540">
    <property type="entry name" value="RCC1_2"/>
    <property type="match status" value="1"/>
</dbReference>
<keyword evidence="8" id="KW-1185">Reference proteome</keyword>
<feature type="domain" description="DH" evidence="5">
    <location>
        <begin position="954"/>
        <end position="1163"/>
    </location>
</feature>
<dbReference type="SMART" id="SM00323">
    <property type="entry name" value="RasGAP"/>
    <property type="match status" value="1"/>
</dbReference>
<dbReference type="OrthoDB" id="10256179at2759"/>
<feature type="region of interest" description="Disordered" evidence="4">
    <location>
        <begin position="1"/>
        <end position="577"/>
    </location>
</feature>
<reference evidence="7" key="1">
    <citation type="submission" date="2020-01" db="EMBL/GenBank/DDBJ databases">
        <title>Development of genomics and gene disruption for Polysphondylium violaceum indicates a role for the polyketide synthase stlB in stalk morphogenesis.</title>
        <authorList>
            <person name="Narita B."/>
            <person name="Kawabe Y."/>
            <person name="Kin K."/>
            <person name="Saito T."/>
            <person name="Gibbs R."/>
            <person name="Kuspa A."/>
            <person name="Muzny D."/>
            <person name="Queller D."/>
            <person name="Richards S."/>
            <person name="Strassman J."/>
            <person name="Sucgang R."/>
            <person name="Worley K."/>
            <person name="Schaap P."/>
        </authorList>
    </citation>
    <scope>NUCLEOTIDE SEQUENCE</scope>
    <source>
        <strain evidence="7">QSvi11</strain>
    </source>
</reference>
<dbReference type="InterPro" id="IPR051553">
    <property type="entry name" value="Ran_GTPase-activating"/>
</dbReference>
<name>A0A8J4PXJ4_9MYCE</name>
<dbReference type="Pfam" id="PF25390">
    <property type="entry name" value="WD40_RLD"/>
    <property type="match status" value="1"/>
</dbReference>
<dbReference type="Proteomes" id="UP000695562">
    <property type="component" value="Unassembled WGS sequence"/>
</dbReference>
<dbReference type="PRINTS" id="PR00633">
    <property type="entry name" value="RCCNDNSATION"/>
</dbReference>
<dbReference type="SUPFAM" id="SSF50985">
    <property type="entry name" value="RCC1/BLIP-II"/>
    <property type="match status" value="1"/>
</dbReference>
<dbReference type="PROSITE" id="PS50018">
    <property type="entry name" value="RAS_GTPASE_ACTIV_2"/>
    <property type="match status" value="1"/>
</dbReference>
<dbReference type="SUPFAM" id="SSF48065">
    <property type="entry name" value="DBL homology domain (DH-domain)"/>
    <property type="match status" value="1"/>
</dbReference>
<dbReference type="InterPro" id="IPR023152">
    <property type="entry name" value="RasGAP_CS"/>
</dbReference>
<dbReference type="InterPro" id="IPR001936">
    <property type="entry name" value="RasGAP_dom"/>
</dbReference>
<feature type="repeat" description="RCC1" evidence="3">
    <location>
        <begin position="588"/>
        <end position="642"/>
    </location>
</feature>
<keyword evidence="1" id="KW-0344">Guanine-nucleotide releasing factor</keyword>
<dbReference type="InterPro" id="IPR008936">
    <property type="entry name" value="Rho_GTPase_activation_prot"/>
</dbReference>
<dbReference type="InterPro" id="IPR027267">
    <property type="entry name" value="AH/BAR_dom_sf"/>
</dbReference>
<dbReference type="Gene3D" id="1.10.506.10">
    <property type="entry name" value="GTPase Activation - p120gap, domain 1"/>
    <property type="match status" value="2"/>
</dbReference>
<evidence type="ECO:0000259" key="5">
    <source>
        <dbReference type="PROSITE" id="PS50010"/>
    </source>
</evidence>
<sequence>MSYNPPPTIPTSKPSTGGGRPLPNPPSATSTPTNVNSSPSISPSTSSTNLNGTNNVQPPSPIGSMKSPPPPLKPRAKTSSLGNGGGSMGALPIPNNSNSNNSNSINPTTITNTGSGSTPTQAPPMLHTPPPLNSTTPQKSPSPPSLPKRDFPNGGSNGNLLASNTKTPSSGNLVSGITNSSSSGNLSSNLNNSSSSVNSNTSGNISSSSGSVGTVATSMPPPTTPPTTSSINISNTNSNNNNTNNNNTVYSSSAPVVNSPLVNFKTPSTPSSSSTSTTPSPSKPEPLQLPPTIPPSQSTEEICTPQKKRNSLGDLNTEQLNKMIKKEQQQQQQQQDDDDNQDDKKKKGKMFPHQWAMGKLSEKEMKKEEKERKELEKREEKERRDIEKREKKEKKEREKAEKKGDKDKDKEKDNKEKEKDKTDRPEKSLSRTSSSFAAKLKHATLRGGSKADFDDDSGSNHSSPSVSPALMSNRERASVTVSTPSGTPINPSPLSINNTSPTISVTSTSTPQHNTSSSSLSVGGHGNNNGGSNISISSSTSSNEDLIATGSSPSTPLLSSSPTMHGSNSPSNTSSTSLRSAIHLDTSRGLMTWGSASNSKLGFKLATKDLSQPTPERLPNFNIADICSISSGSYYSAALTEGGDVYMWGRGAVKNPPIPTLGFNQIEDQLLPIKIESLSEIVVISIGFYHSAAVKANGELLTWGCGESGQLGHGDSNNQIEPKVISALSTQWITQVQCGEKHTICLTKNGKVYSWGTSEYGQLGHGDTNKYCAPMLIQALDKYNVIQIASGSTHCAVLTNSKEVLVFGNGAAIGSATIVSIPTLVPSLKYLHIDKLACGHYSTAAITECGDVYTWGSGQELGHGTNQSESRPQLVEALRNQSIRQISCGGRHTAFLTDSGRIFTCGKDSFGQLGHNEGDQNKPKKIESLTKSTFISISCGENHNIALFDTTRSFRDKFCWKLLETQRTYVRTLDTIQTIFLNPLRVRDRDQLPESMRHLPYIFLSEDEIKTIFGPIEKLYALNSTVLHIMNKRFQTWSNKKKVGDVLLNHFKHSEELFNQYVENIPLALTCLDNLCKKQNSPVIGYLNACEKLANEKKKVDTDDDSKEFTLRSLLMEPLLVISRYHKSINGMVKYTKTTHIDYAGLVDLDGIMEAKVNKVQSMVNIIQNPSTLQSYATTHVTASTSDDSSAFLKEYDLKIESLQNFRKTCSKVIKSSKKYFEVEPESFKEQGHFSENLSFIKTSFDGSVDPELASSIEHFSSSIKKIGYLRSELSTRTTSAFSQPLSTVSDELEAFLPLIVEMRKRVFESHTEYESAVNKLYSLAKNLQPTDKKMIEAEKEVASLKKVLDKALVDFDSIFKEGVSIQTKSLKLFYACMKAQQEYFERGLQRFQAMKPSFDALDTFFRQQSRAQWSQSIHSVLTSTFSSSAAEKSSSNHSASPSPFTSSSASGTAASGNSNFTPSSAPSPLVLSAPAANSSSGAAGQISPSPSNETILATPKDSFALEGGETTTAIPSTPSKSTPAQPPMDPHAIMVELEKEDWSYLLDPPSANEFTETFIEDQYNQLVEILASPSLQVVQCVVSPAQVEEQSRTIESISRIFESFNKIRSIIQTGIQSEVQSTANPSTLFRSNTTATKLMTAFTKLKGMPYLQKYITPLVKEIIENPFGYEVDPSKINEGSEELMTNMMNLIQISEKFTDAIIDSLGGLPISLREISKLLQSEVIKKFPDNKHSSVGGFIFLRFLCPAIIAPHTAGLVDEAPGPEATRALVLIGKVLQNLANGIEFGQKESFMIPVNRFIIGNVNRLNSYFDRLTDVPDHKGDYISSNSKEEVQKDIRNIHILIVKNLSKVLKQLALYRQKDIIGHLSKTLVHLGDPQALYR</sequence>
<dbReference type="SMART" id="SM00325">
    <property type="entry name" value="RhoGEF"/>
    <property type="match status" value="1"/>
</dbReference>
<feature type="region of interest" description="Disordered" evidence="4">
    <location>
        <begin position="1432"/>
        <end position="1497"/>
    </location>
</feature>
<feature type="compositionally biased region" description="Low complexity" evidence="4">
    <location>
        <begin position="265"/>
        <end position="280"/>
    </location>
</feature>
<dbReference type="PROSITE" id="PS00626">
    <property type="entry name" value="RCC1_2"/>
    <property type="match status" value="1"/>
</dbReference>
<dbReference type="GO" id="GO:0005085">
    <property type="term" value="F:guanyl-nucleotide exchange factor activity"/>
    <property type="evidence" value="ECO:0007669"/>
    <property type="project" value="InterPro"/>
</dbReference>
<dbReference type="Pfam" id="PF00621">
    <property type="entry name" value="RhoGEF"/>
    <property type="match status" value="1"/>
</dbReference>
<dbReference type="SUPFAM" id="SSF48350">
    <property type="entry name" value="GTPase activation domain, GAP"/>
    <property type="match status" value="1"/>
</dbReference>
<evidence type="ECO:0008006" key="9">
    <source>
        <dbReference type="Google" id="ProtNLM"/>
    </source>
</evidence>
<evidence type="ECO:0000313" key="7">
    <source>
        <dbReference type="EMBL" id="KAF2075606.1"/>
    </source>
</evidence>
<feature type="domain" description="Ras-GAP" evidence="6">
    <location>
        <begin position="1590"/>
        <end position="1782"/>
    </location>
</feature>
<evidence type="ECO:0000256" key="4">
    <source>
        <dbReference type="SAM" id="MobiDB-lite"/>
    </source>
</evidence>
<proteinExistence type="predicted"/>
<feature type="repeat" description="RCC1" evidence="3">
    <location>
        <begin position="698"/>
        <end position="749"/>
    </location>
</feature>
<feature type="compositionally biased region" description="Low complexity" evidence="4">
    <location>
        <begin position="1432"/>
        <end position="1488"/>
    </location>
</feature>
<evidence type="ECO:0000256" key="2">
    <source>
        <dbReference type="ARBA" id="ARBA00022737"/>
    </source>
</evidence>
<feature type="repeat" description="RCC1" evidence="3">
    <location>
        <begin position="750"/>
        <end position="801"/>
    </location>
</feature>
<accession>A0A8J4PXJ4</accession>
<feature type="repeat" description="RCC1" evidence="3">
    <location>
        <begin position="643"/>
        <end position="697"/>
    </location>
</feature>
<dbReference type="PROSITE" id="PS00509">
    <property type="entry name" value="RAS_GTPASE_ACTIV_1"/>
    <property type="match status" value="1"/>
</dbReference>
<dbReference type="InterPro" id="IPR058923">
    <property type="entry name" value="RCC1-like_dom"/>
</dbReference>
<feature type="compositionally biased region" description="Polar residues" evidence="4">
    <location>
        <begin position="479"/>
        <end position="494"/>
    </location>
</feature>
<dbReference type="Gene3D" id="1.20.900.10">
    <property type="entry name" value="Dbl homology (DH) domain"/>
    <property type="match status" value="1"/>
</dbReference>
<feature type="compositionally biased region" description="Low complexity" evidence="4">
    <location>
        <begin position="27"/>
        <end position="55"/>
    </location>
</feature>
<feature type="repeat" description="RCC1" evidence="3">
    <location>
        <begin position="850"/>
        <end position="899"/>
    </location>
</feature>
<gene>
    <name evidence="7" type="ORF">CYY_003074</name>
</gene>
<dbReference type="InterPro" id="IPR035899">
    <property type="entry name" value="DBL_dom_sf"/>
</dbReference>
<dbReference type="EMBL" id="AJWJ01000092">
    <property type="protein sequence ID" value="KAF2075606.1"/>
    <property type="molecule type" value="Genomic_DNA"/>
</dbReference>
<feature type="repeat" description="RCC1" evidence="3">
    <location>
        <begin position="900"/>
        <end position="950"/>
    </location>
</feature>
<protein>
    <recommendedName>
        <fullName evidence="9">Regulator of chromosome condensation domain-containing protein</fullName>
    </recommendedName>
</protein>
<dbReference type="Gene3D" id="2.130.10.30">
    <property type="entry name" value="Regulator of chromosome condensation 1/beta-lactamase-inhibitor protein II"/>
    <property type="match status" value="2"/>
</dbReference>
<dbReference type="Pfam" id="PF00616">
    <property type="entry name" value="RasGAP"/>
    <property type="match status" value="1"/>
</dbReference>
<dbReference type="PANTHER" id="PTHR45982">
    <property type="entry name" value="REGULATOR OF CHROMOSOME CONDENSATION"/>
    <property type="match status" value="1"/>
</dbReference>
<comment type="caution">
    <text evidence="7">The sequence shown here is derived from an EMBL/GenBank/DDBJ whole genome shotgun (WGS) entry which is preliminary data.</text>
</comment>
<feature type="compositionally biased region" description="Basic and acidic residues" evidence="4">
    <location>
        <begin position="360"/>
        <end position="429"/>
    </location>
</feature>
<dbReference type="PROSITE" id="PS50010">
    <property type="entry name" value="DH_2"/>
    <property type="match status" value="1"/>
</dbReference>
<dbReference type="PANTHER" id="PTHR45982:SF1">
    <property type="entry name" value="REGULATOR OF CHROMOSOME CONDENSATION"/>
    <property type="match status" value="1"/>
</dbReference>
<feature type="compositionally biased region" description="Low complexity" evidence="4">
    <location>
        <begin position="226"/>
        <end position="248"/>
    </location>
</feature>
<evidence type="ECO:0000256" key="3">
    <source>
        <dbReference type="PROSITE-ProRule" id="PRU00235"/>
    </source>
</evidence>
<dbReference type="InterPro" id="IPR009091">
    <property type="entry name" value="RCC1/BLIP-II"/>
</dbReference>
<evidence type="ECO:0000256" key="1">
    <source>
        <dbReference type="ARBA" id="ARBA00022658"/>
    </source>
</evidence>
<feature type="compositionally biased region" description="Low complexity" evidence="4">
    <location>
        <begin position="551"/>
        <end position="577"/>
    </location>
</feature>
<feature type="compositionally biased region" description="Low complexity" evidence="4">
    <location>
        <begin position="530"/>
        <end position="543"/>
    </location>
</feature>
<feature type="compositionally biased region" description="Polar residues" evidence="4">
    <location>
        <begin position="1510"/>
        <end position="1524"/>
    </location>
</feature>
<dbReference type="PROSITE" id="PS50012">
    <property type="entry name" value="RCC1_3"/>
    <property type="match status" value="6"/>
</dbReference>
<feature type="compositionally biased region" description="Low complexity" evidence="4">
    <location>
        <begin position="172"/>
        <end position="218"/>
    </location>
</feature>
<feature type="compositionally biased region" description="Pro residues" evidence="4">
    <location>
        <begin position="281"/>
        <end position="294"/>
    </location>
</feature>
<feature type="compositionally biased region" description="Low complexity" evidence="4">
    <location>
        <begin position="92"/>
        <end position="120"/>
    </location>
</feature>
<dbReference type="GO" id="GO:0005737">
    <property type="term" value="C:cytoplasm"/>
    <property type="evidence" value="ECO:0007669"/>
    <property type="project" value="TreeGrafter"/>
</dbReference>
<evidence type="ECO:0000259" key="6">
    <source>
        <dbReference type="PROSITE" id="PS50018"/>
    </source>
</evidence>
<dbReference type="InterPro" id="IPR000219">
    <property type="entry name" value="DH_dom"/>
</dbReference>
<dbReference type="CDD" id="cd07307">
    <property type="entry name" value="BAR"/>
    <property type="match status" value="1"/>
</dbReference>
<evidence type="ECO:0000313" key="8">
    <source>
        <dbReference type="Proteomes" id="UP000695562"/>
    </source>
</evidence>
<keyword evidence="2" id="KW-0677">Repeat</keyword>
<dbReference type="InterPro" id="IPR000408">
    <property type="entry name" value="Reg_chr_condens"/>
</dbReference>
<dbReference type="Gene3D" id="1.20.1270.60">
    <property type="entry name" value="Arfaptin homology (AH) domain/BAR domain"/>
    <property type="match status" value="1"/>
</dbReference>
<feature type="region of interest" description="Disordered" evidence="4">
    <location>
        <begin position="1508"/>
        <end position="1527"/>
    </location>
</feature>